<dbReference type="Proteomes" id="UP000053859">
    <property type="component" value="Unassembled WGS sequence"/>
</dbReference>
<organism evidence="1 2">
    <name type="scientific">Streptomyces azureus</name>
    <dbReference type="NCBI Taxonomy" id="146537"/>
    <lineage>
        <taxon>Bacteria</taxon>
        <taxon>Bacillati</taxon>
        <taxon>Actinomycetota</taxon>
        <taxon>Actinomycetes</taxon>
        <taxon>Kitasatosporales</taxon>
        <taxon>Streptomycetaceae</taxon>
        <taxon>Streptomyces</taxon>
    </lineage>
</organism>
<dbReference type="AlphaFoldDB" id="A0A0K8PS66"/>
<keyword evidence="2" id="KW-1185">Reference proteome</keyword>
<sequence>MPVGVQQAGEELVQVVPRHPGTTELERAPLRLARGHTPPQSYAAGNAPDVAGAQGVLTLDDALNQTFDHGFRPGAVRHRAHESGTRQCVPEGVAVEPRVLPVAVGLGDRRQTGLAPQGCEEPVGVEGQQVAESGGLRVQERAGEKVYHAAGECLESGGALPRSTGCRHMIQVHGMY</sequence>
<dbReference type="EMBL" id="DF968329">
    <property type="protein sequence ID" value="GAP50274.1"/>
    <property type="molecule type" value="Genomic_DNA"/>
</dbReference>
<evidence type="ECO:0000313" key="1">
    <source>
        <dbReference type="EMBL" id="GAP50274.1"/>
    </source>
</evidence>
<name>A0A0K8PS66_STRAJ</name>
<gene>
    <name evidence="1" type="ORF">SAZU_5130</name>
</gene>
<evidence type="ECO:0000313" key="2">
    <source>
        <dbReference type="Proteomes" id="UP000053859"/>
    </source>
</evidence>
<protein>
    <submittedName>
        <fullName evidence="1">Uncharacterized protein</fullName>
    </submittedName>
</protein>
<reference evidence="1" key="1">
    <citation type="journal article" date="2015" name="Genome Announc.">
        <title>Draft Genome Sequence of Thiostrepton-Producing Streptomyces azureus ATCC 14921.</title>
        <authorList>
            <person name="Sakihara K."/>
            <person name="Maeda J."/>
            <person name="Tashiro K."/>
            <person name="Fujino Y."/>
            <person name="Kuhara S."/>
            <person name="Ohshima T."/>
            <person name="Ogata S."/>
            <person name="Doi K."/>
        </authorList>
    </citation>
    <scope>NUCLEOTIDE SEQUENCE [LARGE SCALE GENOMIC DNA]</scope>
    <source>
        <strain evidence="1">ATCC14921</strain>
    </source>
</reference>
<accession>A0A0K8PS66</accession>
<dbReference type="PATRIC" id="fig|146537.3.peg.5398"/>
<proteinExistence type="predicted"/>